<dbReference type="PANTHER" id="PTHR48050">
    <property type="entry name" value="STEROL 3-BETA-GLUCOSYLTRANSFERASE"/>
    <property type="match status" value="1"/>
</dbReference>
<keyword evidence="1" id="KW-0808">Transferase</keyword>
<feature type="compositionally biased region" description="Low complexity" evidence="2">
    <location>
        <begin position="367"/>
        <end position="377"/>
    </location>
</feature>
<proteinExistence type="predicted"/>
<evidence type="ECO:0000256" key="1">
    <source>
        <dbReference type="ARBA" id="ARBA00022679"/>
    </source>
</evidence>
<dbReference type="CDD" id="cd03784">
    <property type="entry name" value="GT1_Gtf-like"/>
    <property type="match status" value="1"/>
</dbReference>
<keyword evidence="5" id="KW-1185">Reference proteome</keyword>
<dbReference type="AlphaFoldDB" id="A0A8H4J7I8"/>
<feature type="compositionally biased region" description="Polar residues" evidence="2">
    <location>
        <begin position="445"/>
        <end position="456"/>
    </location>
</feature>
<gene>
    <name evidence="4" type="ORF">GTA08_BOTSDO00480</name>
</gene>
<dbReference type="EMBL" id="WWBZ02000001">
    <property type="protein sequence ID" value="KAF4313448.1"/>
    <property type="molecule type" value="Genomic_DNA"/>
</dbReference>
<organism evidence="4 5">
    <name type="scientific">Botryosphaeria dothidea</name>
    <dbReference type="NCBI Taxonomy" id="55169"/>
    <lineage>
        <taxon>Eukaryota</taxon>
        <taxon>Fungi</taxon>
        <taxon>Dikarya</taxon>
        <taxon>Ascomycota</taxon>
        <taxon>Pezizomycotina</taxon>
        <taxon>Dothideomycetes</taxon>
        <taxon>Dothideomycetes incertae sedis</taxon>
        <taxon>Botryosphaeriales</taxon>
        <taxon>Botryosphaeriaceae</taxon>
        <taxon>Botryosphaeria</taxon>
    </lineage>
</organism>
<dbReference type="GO" id="GO:0016906">
    <property type="term" value="F:sterol 3-beta-glucosyltransferase activity"/>
    <property type="evidence" value="ECO:0007669"/>
    <property type="project" value="UniProtKB-ARBA"/>
</dbReference>
<dbReference type="PANTHER" id="PTHR48050:SF27">
    <property type="entry name" value="GLUCOSYLTRANSFERASE, PUTATIVE (AFU_ORTHOLOGUE AFUA_7G04880)-RELATED"/>
    <property type="match status" value="1"/>
</dbReference>
<dbReference type="InterPro" id="IPR002213">
    <property type="entry name" value="UDP_glucos_trans"/>
</dbReference>
<name>A0A8H4J7I8_9PEZI</name>
<dbReference type="FunFam" id="3.40.50.2000:FF:000009">
    <property type="entry name" value="Sterol 3-beta-glucosyltransferase UGT80A2"/>
    <property type="match status" value="1"/>
</dbReference>
<feature type="region of interest" description="Disordered" evidence="2">
    <location>
        <begin position="360"/>
        <end position="466"/>
    </location>
</feature>
<feature type="compositionally biased region" description="Pro residues" evidence="2">
    <location>
        <begin position="412"/>
        <end position="425"/>
    </location>
</feature>
<comment type="caution">
    <text evidence="4">The sequence shown here is derived from an EMBL/GenBank/DDBJ whole genome shotgun (WGS) entry which is preliminary data.</text>
</comment>
<evidence type="ECO:0000256" key="2">
    <source>
        <dbReference type="SAM" id="MobiDB-lite"/>
    </source>
</evidence>
<sequence>MRIANYVSYGIVEFLIWQGLGDIISHWRRHTLELEAVPATEGPRLTETCNVPFTYCWSPALVAKPSDWPSHIDVCGFFFRDPPEYKPPPELEEFLTASPQPVYIGFGSIVIEDPEQTTATILEAVRRTGIRAIISRGWSKLGEEVSSDPNIFYLGDCPHEWLFQHVAVVVHHGGAGTTACGLLNGKPTTIMPFFGDQPFWGHMVASNGAGPEPIPFRKFNPESLADAISFCLTPQAVRNAQQIAEQMRTESGVKAAVQSFHTHLPKGLSCDVLSDQPAVWKWKEGKRSIRLSRLGACTLAEKGKVNRKNLKLYKPKPIYIDNRRLDPLTAVSSASISTAAGMADAAGGIFLKPIKEYKRSRSRSIRTVSPVTPSSTSLHGAPASTTSFDAPRPSNLSARSISSTNEDLRPTTAPPTPATTPPSETPNPLSSQSSSKTNTPPPTATSPDHQSPTSATPKPGHASTATAMAAASALSLGKFFPTGTLGHGVAEGFGDVFVETRRGKREEGAKGVAKGLGKGVVSLGMKTGAGVVGVLAYPGLGVCRSVRAAVRCGVRRVVERARWVEGEWVLGRAEGGVDVDGVLRAWERAVKRKGRA</sequence>
<feature type="compositionally biased region" description="Polar residues" evidence="2">
    <location>
        <begin position="383"/>
        <end position="405"/>
    </location>
</feature>
<feature type="compositionally biased region" description="Polar residues" evidence="2">
    <location>
        <begin position="429"/>
        <end position="438"/>
    </location>
</feature>
<dbReference type="Gene3D" id="3.40.50.2000">
    <property type="entry name" value="Glycogen Phosphorylase B"/>
    <property type="match status" value="1"/>
</dbReference>
<dbReference type="Proteomes" id="UP000572817">
    <property type="component" value="Unassembled WGS sequence"/>
</dbReference>
<protein>
    <submittedName>
        <fullName evidence="4">Sterol 3-beta-glucosyltransferase</fullName>
    </submittedName>
</protein>
<dbReference type="InterPro" id="IPR010610">
    <property type="entry name" value="EryCIII-like_C"/>
</dbReference>
<dbReference type="OrthoDB" id="3937835at2759"/>
<evidence type="ECO:0000313" key="4">
    <source>
        <dbReference type="EMBL" id="KAF4313448.1"/>
    </source>
</evidence>
<dbReference type="Pfam" id="PF06722">
    <property type="entry name" value="EryCIII-like_C"/>
    <property type="match status" value="1"/>
</dbReference>
<evidence type="ECO:0000259" key="3">
    <source>
        <dbReference type="Pfam" id="PF06722"/>
    </source>
</evidence>
<reference evidence="4" key="1">
    <citation type="submission" date="2020-04" db="EMBL/GenBank/DDBJ databases">
        <title>Genome Assembly and Annotation of Botryosphaeria dothidea sdau 11-99, a Latent Pathogen of Apple Fruit Ring Rot in China.</title>
        <authorList>
            <person name="Yu C."/>
            <person name="Diao Y."/>
            <person name="Lu Q."/>
            <person name="Zhao J."/>
            <person name="Cui S."/>
            <person name="Peng C."/>
            <person name="He B."/>
            <person name="Liu H."/>
        </authorList>
    </citation>
    <scope>NUCLEOTIDE SEQUENCE [LARGE SCALE GENOMIC DNA]</scope>
    <source>
        <strain evidence="4">Sdau11-99</strain>
    </source>
</reference>
<dbReference type="SUPFAM" id="SSF53756">
    <property type="entry name" value="UDP-Glycosyltransferase/glycogen phosphorylase"/>
    <property type="match status" value="1"/>
</dbReference>
<evidence type="ECO:0000313" key="5">
    <source>
        <dbReference type="Proteomes" id="UP000572817"/>
    </source>
</evidence>
<accession>A0A8H4J7I8</accession>
<feature type="domain" description="Erythromycin biosynthesis protein CIII-like C-terminal" evidence="3">
    <location>
        <begin position="150"/>
        <end position="250"/>
    </location>
</feature>
<dbReference type="InterPro" id="IPR050426">
    <property type="entry name" value="Glycosyltransferase_28"/>
</dbReference>